<evidence type="ECO:0000256" key="3">
    <source>
        <dbReference type="ARBA" id="ARBA00022679"/>
    </source>
</evidence>
<dbReference type="GO" id="GO:0005975">
    <property type="term" value="P:carbohydrate metabolic process"/>
    <property type="evidence" value="ECO:0007669"/>
    <property type="project" value="InterPro"/>
</dbReference>
<dbReference type="Proteomes" id="UP000248764">
    <property type="component" value="Unassembled WGS sequence"/>
</dbReference>
<comment type="similarity">
    <text evidence="1">Belongs to the heat shock protein 70 family.</text>
</comment>
<keyword evidence="3" id="KW-0808">Transferase</keyword>
<sequence length="265" mass="26480">MSFLGIDLGTTGSRVAAYDADGHELAARSQRTAVVRPAHGRAEIDADAVRAAVVRLVGEVVADPAVVADPVEALSFSTLGEAIVPVGPDGAALGPAPLSMDLRGTASAEKLAAALGADHVQQLTGQPLHPMFSVHKIRELLPGGALPAAVRTVDDHVAGWFGAAPAIDLTMAARTGAFDVDAGRWSDEILGALGVPGALLSEPVMAGTAIGVVSADASAATGLRRGVPIVAGTHDQAAAFLGGGGRAGERSVFSFGSSDCLTVGT</sequence>
<evidence type="ECO:0000256" key="2">
    <source>
        <dbReference type="ARBA" id="ARBA00009156"/>
    </source>
</evidence>
<comment type="similarity">
    <text evidence="2">Belongs to the FGGY kinase family.</text>
</comment>
<evidence type="ECO:0000256" key="4">
    <source>
        <dbReference type="ARBA" id="ARBA00022777"/>
    </source>
</evidence>
<dbReference type="InterPro" id="IPR043129">
    <property type="entry name" value="ATPase_NBD"/>
</dbReference>
<gene>
    <name evidence="7" type="ORF">C1I92_24110</name>
</gene>
<keyword evidence="8" id="KW-1185">Reference proteome</keyword>
<dbReference type="Gene3D" id="3.30.420.40">
    <property type="match status" value="1"/>
</dbReference>
<dbReference type="SUPFAM" id="SSF53067">
    <property type="entry name" value="Actin-like ATPase domain"/>
    <property type="match status" value="1"/>
</dbReference>
<dbReference type="PANTHER" id="PTHR43095">
    <property type="entry name" value="SUGAR KINASE"/>
    <property type="match status" value="1"/>
</dbReference>
<evidence type="ECO:0000256" key="5">
    <source>
        <dbReference type="ARBA" id="ARBA00023016"/>
    </source>
</evidence>
<evidence type="ECO:0000256" key="1">
    <source>
        <dbReference type="ARBA" id="ARBA00007381"/>
    </source>
</evidence>
<accession>A0A2W2B716</accession>
<dbReference type="InterPro" id="IPR018484">
    <property type="entry name" value="FGGY_N"/>
</dbReference>
<name>A0A2W2B716_9ACTN</name>
<evidence type="ECO:0000313" key="7">
    <source>
        <dbReference type="EMBL" id="PZF80850.1"/>
    </source>
</evidence>
<dbReference type="GO" id="GO:0016301">
    <property type="term" value="F:kinase activity"/>
    <property type="evidence" value="ECO:0007669"/>
    <property type="project" value="UniProtKB-KW"/>
</dbReference>
<feature type="domain" description="Carbohydrate kinase FGGY N-terminal" evidence="6">
    <location>
        <begin position="3"/>
        <end position="242"/>
    </location>
</feature>
<proteinExistence type="inferred from homology"/>
<dbReference type="AlphaFoldDB" id="A0A2W2B716"/>
<comment type="caution">
    <text evidence="7">The sequence shown here is derived from an EMBL/GenBank/DDBJ whole genome shotgun (WGS) entry which is preliminary data.</text>
</comment>
<evidence type="ECO:0000259" key="6">
    <source>
        <dbReference type="Pfam" id="PF00370"/>
    </source>
</evidence>
<dbReference type="InterPro" id="IPR018181">
    <property type="entry name" value="Heat_shock_70_CS"/>
</dbReference>
<evidence type="ECO:0000313" key="8">
    <source>
        <dbReference type="Proteomes" id="UP000248764"/>
    </source>
</evidence>
<feature type="non-terminal residue" evidence="7">
    <location>
        <position position="265"/>
    </location>
</feature>
<keyword evidence="4" id="KW-0418">Kinase</keyword>
<dbReference type="PANTHER" id="PTHR43095:SF2">
    <property type="entry name" value="GLUCONOKINASE"/>
    <property type="match status" value="1"/>
</dbReference>
<dbReference type="RefSeq" id="WP_199521545.1">
    <property type="nucleotide sequence ID" value="NZ_POTW01000074.1"/>
</dbReference>
<organism evidence="7 8">
    <name type="scientific">Jiangella anatolica</name>
    <dbReference type="NCBI Taxonomy" id="2670374"/>
    <lineage>
        <taxon>Bacteria</taxon>
        <taxon>Bacillati</taxon>
        <taxon>Actinomycetota</taxon>
        <taxon>Actinomycetes</taxon>
        <taxon>Jiangellales</taxon>
        <taxon>Jiangellaceae</taxon>
        <taxon>Jiangella</taxon>
    </lineage>
</organism>
<dbReference type="EMBL" id="POTW01000074">
    <property type="protein sequence ID" value="PZF80850.1"/>
    <property type="molecule type" value="Genomic_DNA"/>
</dbReference>
<dbReference type="PROSITE" id="PS00297">
    <property type="entry name" value="HSP70_1"/>
    <property type="match status" value="1"/>
</dbReference>
<dbReference type="InterPro" id="IPR050406">
    <property type="entry name" value="FGGY_Carb_Kinase"/>
</dbReference>
<dbReference type="Pfam" id="PF00370">
    <property type="entry name" value="FGGY_N"/>
    <property type="match status" value="1"/>
</dbReference>
<keyword evidence="5" id="KW-0346">Stress response</keyword>
<reference evidence="7 8" key="1">
    <citation type="submission" date="2018-01" db="EMBL/GenBank/DDBJ databases">
        <title>Draft genome sequence of Jiangella sp. GTF31.</title>
        <authorList>
            <person name="Sahin N."/>
            <person name="Ay H."/>
            <person name="Saygin H."/>
        </authorList>
    </citation>
    <scope>NUCLEOTIDE SEQUENCE [LARGE SCALE GENOMIC DNA]</scope>
    <source>
        <strain evidence="7 8">GTF31</strain>
    </source>
</reference>
<protein>
    <recommendedName>
        <fullName evidence="6">Carbohydrate kinase FGGY N-terminal domain-containing protein</fullName>
    </recommendedName>
</protein>